<reference evidence="1 2" key="1">
    <citation type="submission" date="2019-06" db="EMBL/GenBank/DDBJ databases">
        <title>Genome of Methylobacterium sp. 17Sr1-39.</title>
        <authorList>
            <person name="Seo T."/>
        </authorList>
    </citation>
    <scope>NUCLEOTIDE SEQUENCE [LARGE SCALE GENOMIC DNA]</scope>
    <source>
        <strain evidence="1 2">17Sr1-39</strain>
    </source>
</reference>
<dbReference type="OrthoDB" id="7995875at2"/>
<dbReference type="EMBL" id="VDDA01000003">
    <property type="protein sequence ID" value="TNC14231.1"/>
    <property type="molecule type" value="Genomic_DNA"/>
</dbReference>
<proteinExistence type="predicted"/>
<name>A0A5C4LJ17_9HYPH</name>
<sequence length="107" mass="11862">MFGLRTQTIPADRLTQRHVQVNRGGAEQDGCLIYLGDELVSVLVRLEPGTPHAPEHRHKWCVTETYGPCEGLARPPLFDTPDAGTDWIAGHLPAPLPRPWLDAHLLP</sequence>
<dbReference type="RefSeq" id="WP_139035143.1">
    <property type="nucleotide sequence ID" value="NZ_VDDA01000003.1"/>
</dbReference>
<gene>
    <name evidence="1" type="ORF">FF100_08630</name>
</gene>
<comment type="caution">
    <text evidence="1">The sequence shown here is derived from an EMBL/GenBank/DDBJ whole genome shotgun (WGS) entry which is preliminary data.</text>
</comment>
<organism evidence="1 2">
    <name type="scientific">Methylobacterium terricola</name>
    <dbReference type="NCBI Taxonomy" id="2583531"/>
    <lineage>
        <taxon>Bacteria</taxon>
        <taxon>Pseudomonadati</taxon>
        <taxon>Pseudomonadota</taxon>
        <taxon>Alphaproteobacteria</taxon>
        <taxon>Hyphomicrobiales</taxon>
        <taxon>Methylobacteriaceae</taxon>
        <taxon>Methylobacterium</taxon>
    </lineage>
</organism>
<dbReference type="AlphaFoldDB" id="A0A5C4LJ17"/>
<evidence type="ECO:0000313" key="2">
    <source>
        <dbReference type="Proteomes" id="UP000305267"/>
    </source>
</evidence>
<evidence type="ECO:0000313" key="1">
    <source>
        <dbReference type="EMBL" id="TNC14231.1"/>
    </source>
</evidence>
<accession>A0A5C4LJ17</accession>
<dbReference type="Proteomes" id="UP000305267">
    <property type="component" value="Unassembled WGS sequence"/>
</dbReference>
<protein>
    <submittedName>
        <fullName evidence="1">Uncharacterized protein</fullName>
    </submittedName>
</protein>
<keyword evidence="2" id="KW-1185">Reference proteome</keyword>